<evidence type="ECO:0000256" key="6">
    <source>
        <dbReference type="ARBA" id="ARBA00047407"/>
    </source>
</evidence>
<evidence type="ECO:0000313" key="10">
    <source>
        <dbReference type="Proteomes" id="UP000325113"/>
    </source>
</evidence>
<dbReference type="EC" id="6.3.5.7" evidence="7"/>
<dbReference type="InterPro" id="IPR004412">
    <property type="entry name" value="GatA"/>
</dbReference>
<dbReference type="InterPro" id="IPR020556">
    <property type="entry name" value="Amidase_CS"/>
</dbReference>
<name>A0A5A8DQS6_CAFRO</name>
<evidence type="ECO:0000256" key="3">
    <source>
        <dbReference type="ARBA" id="ARBA00022741"/>
    </source>
</evidence>
<keyword evidence="3 7" id="KW-0547">Nucleotide-binding</keyword>
<dbReference type="AlphaFoldDB" id="A0A5A8DQS6"/>
<dbReference type="InterPro" id="IPR000120">
    <property type="entry name" value="Amidase"/>
</dbReference>
<evidence type="ECO:0000259" key="8">
    <source>
        <dbReference type="Pfam" id="PF01425"/>
    </source>
</evidence>
<gene>
    <name evidence="9" type="ORF">FNF31_00780</name>
</gene>
<evidence type="ECO:0000256" key="4">
    <source>
        <dbReference type="ARBA" id="ARBA00022840"/>
    </source>
</evidence>
<keyword evidence="4 7" id="KW-0067">ATP-binding</keyword>
<dbReference type="GO" id="GO:0005739">
    <property type="term" value="C:mitochondrion"/>
    <property type="evidence" value="ECO:0007669"/>
    <property type="project" value="UniProtKB-SubCell"/>
</dbReference>
<organism evidence="9 10">
    <name type="scientific">Cafeteria roenbergensis</name>
    <name type="common">Marine flagellate</name>
    <dbReference type="NCBI Taxonomy" id="33653"/>
    <lineage>
        <taxon>Eukaryota</taxon>
        <taxon>Sar</taxon>
        <taxon>Stramenopiles</taxon>
        <taxon>Bigyra</taxon>
        <taxon>Opalozoa</taxon>
        <taxon>Bicosoecida</taxon>
        <taxon>Cafeteriaceae</taxon>
        <taxon>Cafeteria</taxon>
    </lineage>
</organism>
<proteinExistence type="inferred from homology"/>
<sequence>MRAAVIARCRGAAPLAARSARDDGCRFVSSLPNDACELIATVGESEQAAGDMFRRFVRRARAAEPSLNAYVDLAKEEEEDGPTGPVTGLLGGVPLGAKASFCVEGTVSDACSDVLDRYRPPYTATAPARLLESGCRLVGKHNQDEFAMGAANLYSAAGPAVNPHSPGLLDDARHKAILTPGGSSGGSAAAVAAGSCLVALGSDTGGSVRLPAAYCGVVGLKPTYGRLSRHGLIAFASSLDTPGVLARCVADAALALDAAAGTDPLDDTTVRQSRIAPEALPTRADIARMLDSPAGQPVSVSSAAAAAPGAFSPALVHARRPTAAGRLAAGPDAPLPEGLRAAIAGKRVGILAECHVAELPEAALRSWQEGARWLEDAGAVVVPVSVPEVRTALPAYYVLAPAEAASNLSRFDGVRYGLRAEGAAPAEGEGDAAGRSTGGLERMYTATRSEGFGPEVQRRILAGNFVLSAEAKSSYYDAAVAARRALRLAMEGLFGQGGVDLVLTPTAPDMPADITAAVKAGQSSGAAVADPLAQYLGDVMTVAANLADLPAVSVPVGMTELSGSGASLPTGLQLMAARQDERTLLHAAAVLEWYAPFATRAVWPWDERA</sequence>
<feature type="active site" description="Charge relay system" evidence="7">
    <location>
        <position position="98"/>
    </location>
</feature>
<protein>
    <recommendedName>
        <fullName evidence="7">Glutamyl-tRNA(Gln) amidotransferase subunit A, mitochondrial</fullName>
        <shortName evidence="7">Glu-AdT subunit A</shortName>
        <ecNumber evidence="7">6.3.5.7</ecNumber>
    </recommendedName>
</protein>
<feature type="active site" description="Acyl-ester intermediate" evidence="7">
    <location>
        <position position="207"/>
    </location>
</feature>
<dbReference type="GO" id="GO:0030956">
    <property type="term" value="C:glutamyl-tRNA(Gln) amidotransferase complex"/>
    <property type="evidence" value="ECO:0007669"/>
    <property type="project" value="UniProtKB-UniRule"/>
</dbReference>
<comment type="similarity">
    <text evidence="1 7">Belongs to the amidase family. GatA subfamily.</text>
</comment>
<dbReference type="Pfam" id="PF01425">
    <property type="entry name" value="Amidase"/>
    <property type="match status" value="2"/>
</dbReference>
<dbReference type="InterPro" id="IPR023631">
    <property type="entry name" value="Amidase_dom"/>
</dbReference>
<dbReference type="GO" id="GO:0032543">
    <property type="term" value="P:mitochondrial translation"/>
    <property type="evidence" value="ECO:0007669"/>
    <property type="project" value="UniProtKB-UniRule"/>
</dbReference>
<dbReference type="GO" id="GO:0050567">
    <property type="term" value="F:glutaminyl-tRNA synthase (glutamine-hydrolyzing) activity"/>
    <property type="evidence" value="ECO:0007669"/>
    <property type="project" value="UniProtKB-UniRule"/>
</dbReference>
<evidence type="ECO:0000313" key="9">
    <source>
        <dbReference type="EMBL" id="KAA0167845.1"/>
    </source>
</evidence>
<dbReference type="InterPro" id="IPR036928">
    <property type="entry name" value="AS_sf"/>
</dbReference>
<dbReference type="SUPFAM" id="SSF75304">
    <property type="entry name" value="Amidase signature (AS) enzymes"/>
    <property type="match status" value="1"/>
</dbReference>
<comment type="subunit">
    <text evidence="7">Subunit of the heterotrimeric GatCAB amidotransferase (AdT) complex, composed of A, B and C subunits.</text>
</comment>
<dbReference type="PROSITE" id="PS00571">
    <property type="entry name" value="AMIDASES"/>
    <property type="match status" value="1"/>
</dbReference>
<comment type="subcellular location">
    <subcellularLocation>
        <location evidence="7">Mitochondrion</location>
    </subcellularLocation>
</comment>
<evidence type="ECO:0000256" key="2">
    <source>
        <dbReference type="ARBA" id="ARBA00022598"/>
    </source>
</evidence>
<feature type="domain" description="Amidase" evidence="8">
    <location>
        <begin position="53"/>
        <end position="271"/>
    </location>
</feature>
<feature type="active site" description="Charge relay system" evidence="7">
    <location>
        <position position="183"/>
    </location>
</feature>
<evidence type="ECO:0000256" key="1">
    <source>
        <dbReference type="ARBA" id="ARBA00008069"/>
    </source>
</evidence>
<keyword evidence="7" id="KW-0496">Mitochondrion</keyword>
<dbReference type="PANTHER" id="PTHR11895:SF7">
    <property type="entry name" value="GLUTAMYL-TRNA(GLN) AMIDOTRANSFERASE SUBUNIT A, MITOCHONDRIAL"/>
    <property type="match status" value="1"/>
</dbReference>
<comment type="catalytic activity">
    <reaction evidence="6 7">
        <text>L-glutamyl-tRNA(Gln) + L-glutamine + ATP + H2O = L-glutaminyl-tRNA(Gln) + L-glutamate + ADP + phosphate + H(+)</text>
        <dbReference type="Rhea" id="RHEA:17521"/>
        <dbReference type="Rhea" id="RHEA-COMP:9681"/>
        <dbReference type="Rhea" id="RHEA-COMP:9684"/>
        <dbReference type="ChEBI" id="CHEBI:15377"/>
        <dbReference type="ChEBI" id="CHEBI:15378"/>
        <dbReference type="ChEBI" id="CHEBI:29985"/>
        <dbReference type="ChEBI" id="CHEBI:30616"/>
        <dbReference type="ChEBI" id="CHEBI:43474"/>
        <dbReference type="ChEBI" id="CHEBI:58359"/>
        <dbReference type="ChEBI" id="CHEBI:78520"/>
        <dbReference type="ChEBI" id="CHEBI:78521"/>
        <dbReference type="ChEBI" id="CHEBI:456216"/>
        <dbReference type="EC" id="6.3.5.7"/>
    </reaction>
</comment>
<keyword evidence="5 7" id="KW-0648">Protein biosynthesis</keyword>
<evidence type="ECO:0000256" key="7">
    <source>
        <dbReference type="HAMAP-Rule" id="MF_03150"/>
    </source>
</evidence>
<dbReference type="GO" id="GO:0005524">
    <property type="term" value="F:ATP binding"/>
    <property type="evidence" value="ECO:0007669"/>
    <property type="project" value="UniProtKB-KW"/>
</dbReference>
<feature type="domain" description="Amidase" evidence="8">
    <location>
        <begin position="339"/>
        <end position="585"/>
    </location>
</feature>
<dbReference type="PANTHER" id="PTHR11895">
    <property type="entry name" value="TRANSAMIDASE"/>
    <property type="match status" value="1"/>
</dbReference>
<comment type="function">
    <text evidence="7">Allows the formation of correctly charged Gln-tRNA(Gln) through the transamidation of misacylated Glu-tRNA(Gln) in the mitochondria. The reaction takes place in the presence of glutamine and ATP through an activated gamma-phospho-Glu-tRNA(Gln).</text>
</comment>
<evidence type="ECO:0000256" key="5">
    <source>
        <dbReference type="ARBA" id="ARBA00022917"/>
    </source>
</evidence>
<dbReference type="GO" id="GO:0070681">
    <property type="term" value="P:glutaminyl-tRNAGln biosynthesis via transamidation"/>
    <property type="evidence" value="ECO:0007669"/>
    <property type="project" value="UniProtKB-UniRule"/>
</dbReference>
<dbReference type="Gene3D" id="3.90.1300.10">
    <property type="entry name" value="Amidase signature (AS) domain"/>
    <property type="match status" value="1"/>
</dbReference>
<dbReference type="HAMAP" id="MF_00120">
    <property type="entry name" value="GatA"/>
    <property type="match status" value="1"/>
</dbReference>
<accession>A0A5A8DQS6</accession>
<dbReference type="Proteomes" id="UP000325113">
    <property type="component" value="Unassembled WGS sequence"/>
</dbReference>
<comment type="caution">
    <text evidence="9">The sequence shown here is derived from an EMBL/GenBank/DDBJ whole genome shotgun (WGS) entry which is preliminary data.</text>
</comment>
<dbReference type="EMBL" id="VLTM01000004">
    <property type="protein sequence ID" value="KAA0167845.1"/>
    <property type="molecule type" value="Genomic_DNA"/>
</dbReference>
<reference evidence="9 10" key="1">
    <citation type="submission" date="2019-07" db="EMBL/GenBank/DDBJ databases">
        <title>Genomes of Cafeteria roenbergensis.</title>
        <authorList>
            <person name="Fischer M.G."/>
            <person name="Hackl T."/>
            <person name="Roman M."/>
        </authorList>
    </citation>
    <scope>NUCLEOTIDE SEQUENCE [LARGE SCALE GENOMIC DNA]</scope>
    <source>
        <strain evidence="9 10">Cflag</strain>
    </source>
</reference>
<keyword evidence="2 7" id="KW-0436">Ligase</keyword>